<name>A0ABP4J1B6_9ACTN</name>
<dbReference type="InterPro" id="IPR011600">
    <property type="entry name" value="Pept_C14_caspase"/>
</dbReference>
<dbReference type="Proteomes" id="UP001499863">
    <property type="component" value="Unassembled WGS sequence"/>
</dbReference>
<gene>
    <name evidence="3" type="ORF">GCM10009639_44060</name>
</gene>
<feature type="region of interest" description="Disordered" evidence="1">
    <location>
        <begin position="242"/>
        <end position="268"/>
    </location>
</feature>
<proteinExistence type="predicted"/>
<organism evidence="3 4">
    <name type="scientific">Kitasatospora putterlickiae</name>
    <dbReference type="NCBI Taxonomy" id="221725"/>
    <lineage>
        <taxon>Bacteria</taxon>
        <taxon>Bacillati</taxon>
        <taxon>Actinomycetota</taxon>
        <taxon>Actinomycetes</taxon>
        <taxon>Kitasatosporales</taxon>
        <taxon>Streptomycetaceae</taxon>
        <taxon>Kitasatospora</taxon>
    </lineage>
</organism>
<dbReference type="InterPro" id="IPR011044">
    <property type="entry name" value="Quino_amine_DH_bsu"/>
</dbReference>
<dbReference type="SUPFAM" id="SSF50969">
    <property type="entry name" value="YVTN repeat-like/Quinoprotein amine dehydrogenase"/>
    <property type="match status" value="2"/>
</dbReference>
<dbReference type="SUPFAM" id="SSF50998">
    <property type="entry name" value="Quinoprotein alcohol dehydrogenase-like"/>
    <property type="match status" value="1"/>
</dbReference>
<feature type="domain" description="Peptidase C14 caspase" evidence="2">
    <location>
        <begin position="8"/>
        <end position="227"/>
    </location>
</feature>
<sequence>MRYLIAAGTRHYPRHPGLAELPQAHEDVDRIVRFLTTAEMGYSRVLEAHSEDPTAADFEDALSSWCLEAELTADDVITVYYAGHGDEPTPGGRYRLACTDSREGHARSWLSLDNLTEALAASPVRHVLFIIDACHAEVGAAEIGTVANGIVAARPRSDAYGSGTWVLASARHRDVAMDGAFVTRLVAACERGDGPSQRFLSPATVTDRVNRVFVADGYRQRAACSSTDQAEQPPFFANPGFDPSAEIVPDGPPSREASDLSSHFEPRGRGVEQVYDSGSYFTGRGRALTTLRDHLAGTGDHGVLAVTAAPGSGKSAVLGRVVLDRHSDVSINARHQVLGDLVSRLAAASDLRVSDPTALLKALAGRSRPLRIVIDSLDEAGPADDKMEARHIAWELLRPLAAVPCVRLVVGTRRELVPYIGDQVPVVDLDSPEYAADTSTVEYVERILTDQGSPYQGNSGSARAIAEEVARRAGHCFLVARMVASALLRAEPMNTSTPGWAESLPSDVGGAFEEYLRRLPNDRREGSTWLLTALAFGEGHGLPRKVWLPVARRLSGLPLREADIDTLLEENGSYLSIVEIAGAKHFRLYHQELTDHLRQRVLRHWDLRDVAERFVDALLDLTPNRAWSRAHPYVRSQLATHAAAAGVIERFVADPSFILAAEPAGLLRAVRHVKSNPELAMVVERFVDVKDDVALQQTDQAARLAFVAESHGTPELARRAEELSSSVRRVRIESRPVTPHRIVGRHEDVSYSTTSFDGSWLVQDAKLPSGDRVALAFRRTEPMGKSARSSVVHLWALDDPANSTVLPHSAAVVDVAVLRANQGKPLAATLDDAGDLRVWDLAGRTLIRHLPRTRYQAILDTGKLTDGTPVVVCRDERRVVVHDLLAVPVFEVDYVTPTNLAVKRGVTARLVHLGFDEPALIVCDGVRGTVTRWTLDGTCSMLLEGLDKPMLLGEILQREGAATVVVWEGDYSREQPRRLFLLDCGSGKATVSQHDPHGWPQGGFVSLGGSDSLYVTASRWGDIQVQSTITGRLDTVKSMGGTEFFAPFSTSLRGRVFAVVGEIVGGIQILDCGTGAPVSAPMVGHEGAVGAIRLLGSAKPESADVLTVGNDGTARLWHWTYTEDTWRSDQESSESEADSTFARAHTQAIYGWRERPHVVVASSWGGFRLLDTTTLDHTGPEHGKMTARELLSIHNALESWAEDPDGTVNLLIKSEEIVDTATESLTRANFVWHRITTSETVDCTELSGLTMVPWGVDCHLLPASALHPHARVVGYCPLSGRLHAVASYNAQTATTQSWWQVDPNEDMAYSTAFTANTGHAVLMVGVRQAAVRGDFTISHHFVTHDLPGKDGPSQGFLWDATTGQPLRRTPLELPAQLTALAPHHATEGTRYVAMACRDGKASVLDLDTERTRVIHLPSSDRSERRLNPFRALANGHSHFLRWADTRRGGPVLLYMDAAETDDSTVIPVTVWDSATPDARHRTLAVRARRLLWTGPSPNGEALVAVSDEHGVTLCHLPSGEQVWATPAPAFVTSLTALPGSPTLDLAVGTQQGVVLLRPRLSALWERRLGVRPVGTAG</sequence>
<accession>A0ABP4J1B6</accession>
<protein>
    <recommendedName>
        <fullName evidence="2">Peptidase C14 caspase domain-containing protein</fullName>
    </recommendedName>
</protein>
<reference evidence="4" key="1">
    <citation type="journal article" date="2019" name="Int. J. Syst. Evol. Microbiol.">
        <title>The Global Catalogue of Microorganisms (GCM) 10K type strain sequencing project: providing services to taxonomists for standard genome sequencing and annotation.</title>
        <authorList>
            <consortium name="The Broad Institute Genomics Platform"/>
            <consortium name="The Broad Institute Genome Sequencing Center for Infectious Disease"/>
            <person name="Wu L."/>
            <person name="Ma J."/>
        </authorList>
    </citation>
    <scope>NUCLEOTIDE SEQUENCE [LARGE SCALE GENOMIC DNA]</scope>
    <source>
        <strain evidence="4">JCM 12393</strain>
    </source>
</reference>
<comment type="caution">
    <text evidence="3">The sequence shown here is derived from an EMBL/GenBank/DDBJ whole genome shotgun (WGS) entry which is preliminary data.</text>
</comment>
<dbReference type="Gene3D" id="3.40.50.1460">
    <property type="match status" value="1"/>
</dbReference>
<keyword evidence="4" id="KW-1185">Reference proteome</keyword>
<evidence type="ECO:0000259" key="2">
    <source>
        <dbReference type="Pfam" id="PF00656"/>
    </source>
</evidence>
<evidence type="ECO:0000313" key="3">
    <source>
        <dbReference type="EMBL" id="GAA1401584.1"/>
    </source>
</evidence>
<dbReference type="InterPro" id="IPR015943">
    <property type="entry name" value="WD40/YVTN_repeat-like_dom_sf"/>
</dbReference>
<evidence type="ECO:0000313" key="4">
    <source>
        <dbReference type="Proteomes" id="UP001499863"/>
    </source>
</evidence>
<dbReference type="SUPFAM" id="SSF52129">
    <property type="entry name" value="Caspase-like"/>
    <property type="match status" value="1"/>
</dbReference>
<dbReference type="RefSeq" id="WP_344338497.1">
    <property type="nucleotide sequence ID" value="NZ_BAAAKJ010000240.1"/>
</dbReference>
<dbReference type="InterPro" id="IPR029030">
    <property type="entry name" value="Caspase-like_dom_sf"/>
</dbReference>
<dbReference type="InterPro" id="IPR011047">
    <property type="entry name" value="Quinoprotein_ADH-like_sf"/>
</dbReference>
<dbReference type="Pfam" id="PF00656">
    <property type="entry name" value="Peptidase_C14"/>
    <property type="match status" value="1"/>
</dbReference>
<feature type="compositionally biased region" description="Basic and acidic residues" evidence="1">
    <location>
        <begin position="256"/>
        <end position="268"/>
    </location>
</feature>
<dbReference type="EMBL" id="BAAAKJ010000240">
    <property type="protein sequence ID" value="GAA1401584.1"/>
    <property type="molecule type" value="Genomic_DNA"/>
</dbReference>
<dbReference type="Gene3D" id="2.130.10.10">
    <property type="entry name" value="YVTN repeat-like/Quinoprotein amine dehydrogenase"/>
    <property type="match status" value="2"/>
</dbReference>
<evidence type="ECO:0000256" key="1">
    <source>
        <dbReference type="SAM" id="MobiDB-lite"/>
    </source>
</evidence>